<evidence type="ECO:0000256" key="6">
    <source>
        <dbReference type="ARBA" id="ARBA00022918"/>
    </source>
</evidence>
<comment type="caution">
    <text evidence="9">The sequence shown here is derived from an EMBL/GenBank/DDBJ whole genome shotgun (WGS) entry which is preliminary data.</text>
</comment>
<dbReference type="Proteomes" id="UP001620626">
    <property type="component" value="Unassembled WGS sequence"/>
</dbReference>
<feature type="region of interest" description="Disordered" evidence="7">
    <location>
        <begin position="128"/>
        <end position="147"/>
    </location>
</feature>
<dbReference type="EMBL" id="JBICBT010000156">
    <property type="protein sequence ID" value="KAL3122135.1"/>
    <property type="molecule type" value="Genomic_DNA"/>
</dbReference>
<dbReference type="AlphaFoldDB" id="A0ABD2M3N4"/>
<protein>
    <recommendedName>
        <fullName evidence="8">Reverse transcriptase RNase H-like domain-containing protein</fullName>
    </recommendedName>
</protein>
<evidence type="ECO:0000256" key="3">
    <source>
        <dbReference type="ARBA" id="ARBA00022722"/>
    </source>
</evidence>
<keyword evidence="2" id="KW-0548">Nucleotidyltransferase</keyword>
<reference evidence="9 10" key="1">
    <citation type="submission" date="2024-10" db="EMBL/GenBank/DDBJ databases">
        <authorList>
            <person name="Kim D."/>
        </authorList>
    </citation>
    <scope>NUCLEOTIDE SEQUENCE [LARGE SCALE GENOMIC DNA]</scope>
    <source>
        <strain evidence="9">BH-2024</strain>
    </source>
</reference>
<feature type="domain" description="Reverse transcriptase RNase H-like" evidence="8">
    <location>
        <begin position="14"/>
        <end position="69"/>
    </location>
</feature>
<dbReference type="SUPFAM" id="SSF56672">
    <property type="entry name" value="DNA/RNA polymerases"/>
    <property type="match status" value="1"/>
</dbReference>
<dbReference type="Pfam" id="PF17917">
    <property type="entry name" value="RT_RNaseH"/>
    <property type="match status" value="1"/>
</dbReference>
<sequence>MELARQSASHIFPDKSERVIKHGSCTFNAAQHNYSQIEKEALGLVFAVEKFHRMLYGRKFTLLTDHKFVSKRRRPVATNCQLPTAQRRHFDRQYLRQNRLLFVFQAKVEQLPIRPKKLLITRKRTKSFNKSANSQAKDGHKNAQTMI</sequence>
<evidence type="ECO:0000313" key="10">
    <source>
        <dbReference type="Proteomes" id="UP001620626"/>
    </source>
</evidence>
<keyword evidence="6" id="KW-0695">RNA-directed DNA polymerase</keyword>
<organism evidence="9 10">
    <name type="scientific">Heterodera trifolii</name>
    <dbReference type="NCBI Taxonomy" id="157864"/>
    <lineage>
        <taxon>Eukaryota</taxon>
        <taxon>Metazoa</taxon>
        <taxon>Ecdysozoa</taxon>
        <taxon>Nematoda</taxon>
        <taxon>Chromadorea</taxon>
        <taxon>Rhabditida</taxon>
        <taxon>Tylenchina</taxon>
        <taxon>Tylenchomorpha</taxon>
        <taxon>Tylenchoidea</taxon>
        <taxon>Heteroderidae</taxon>
        <taxon>Heteroderinae</taxon>
        <taxon>Heterodera</taxon>
    </lineage>
</organism>
<proteinExistence type="predicted"/>
<accession>A0ABD2M3N4</accession>
<dbReference type="GO" id="GO:0004519">
    <property type="term" value="F:endonuclease activity"/>
    <property type="evidence" value="ECO:0007669"/>
    <property type="project" value="UniProtKB-KW"/>
</dbReference>
<evidence type="ECO:0000256" key="4">
    <source>
        <dbReference type="ARBA" id="ARBA00022759"/>
    </source>
</evidence>
<dbReference type="GO" id="GO:0003964">
    <property type="term" value="F:RNA-directed DNA polymerase activity"/>
    <property type="evidence" value="ECO:0007669"/>
    <property type="project" value="UniProtKB-KW"/>
</dbReference>
<name>A0ABD2M3N4_9BILA</name>
<dbReference type="GO" id="GO:0016787">
    <property type="term" value="F:hydrolase activity"/>
    <property type="evidence" value="ECO:0007669"/>
    <property type="project" value="UniProtKB-KW"/>
</dbReference>
<dbReference type="InterPro" id="IPR050951">
    <property type="entry name" value="Retrovirus_Pol_polyprotein"/>
</dbReference>
<dbReference type="InterPro" id="IPR043502">
    <property type="entry name" value="DNA/RNA_pol_sf"/>
</dbReference>
<keyword evidence="4" id="KW-0255">Endonuclease</keyword>
<evidence type="ECO:0000259" key="8">
    <source>
        <dbReference type="Pfam" id="PF17917"/>
    </source>
</evidence>
<evidence type="ECO:0000256" key="5">
    <source>
        <dbReference type="ARBA" id="ARBA00022801"/>
    </source>
</evidence>
<keyword evidence="5" id="KW-0378">Hydrolase</keyword>
<dbReference type="InterPro" id="IPR041373">
    <property type="entry name" value="RT_RNaseH"/>
</dbReference>
<evidence type="ECO:0000313" key="9">
    <source>
        <dbReference type="EMBL" id="KAL3122135.1"/>
    </source>
</evidence>
<dbReference type="PANTHER" id="PTHR37984:SF5">
    <property type="entry name" value="PROTEIN NYNRIN-LIKE"/>
    <property type="match status" value="1"/>
</dbReference>
<evidence type="ECO:0000256" key="2">
    <source>
        <dbReference type="ARBA" id="ARBA00022695"/>
    </source>
</evidence>
<gene>
    <name evidence="9" type="ORF">niasHT_005591</name>
</gene>
<dbReference type="PANTHER" id="PTHR37984">
    <property type="entry name" value="PROTEIN CBG26694"/>
    <property type="match status" value="1"/>
</dbReference>
<keyword evidence="1" id="KW-0808">Transferase</keyword>
<keyword evidence="3" id="KW-0540">Nuclease</keyword>
<evidence type="ECO:0000256" key="7">
    <source>
        <dbReference type="SAM" id="MobiDB-lite"/>
    </source>
</evidence>
<evidence type="ECO:0000256" key="1">
    <source>
        <dbReference type="ARBA" id="ARBA00022679"/>
    </source>
</evidence>
<keyword evidence="10" id="KW-1185">Reference proteome</keyword>